<dbReference type="Pfam" id="PF01545">
    <property type="entry name" value="Cation_efflux"/>
    <property type="match status" value="1"/>
</dbReference>
<comment type="subcellular location">
    <subcellularLocation>
        <location evidence="1">Membrane</location>
        <topology evidence="1">Multi-pass membrane protein</topology>
    </subcellularLocation>
</comment>
<dbReference type="Gene3D" id="1.20.1510.10">
    <property type="entry name" value="Cation efflux protein transmembrane domain"/>
    <property type="match status" value="1"/>
</dbReference>
<evidence type="ECO:0000256" key="5">
    <source>
        <dbReference type="ARBA" id="ARBA00023136"/>
    </source>
</evidence>
<evidence type="ECO:0000256" key="3">
    <source>
        <dbReference type="ARBA" id="ARBA00022692"/>
    </source>
</evidence>
<evidence type="ECO:0000256" key="4">
    <source>
        <dbReference type="ARBA" id="ARBA00022989"/>
    </source>
</evidence>
<evidence type="ECO:0000256" key="6">
    <source>
        <dbReference type="SAM" id="MobiDB-lite"/>
    </source>
</evidence>
<dbReference type="PANTHER" id="PTHR43840">
    <property type="entry name" value="MITOCHONDRIAL METAL TRANSPORTER 1-RELATED"/>
    <property type="match status" value="1"/>
</dbReference>
<feature type="transmembrane region" description="Helical" evidence="7">
    <location>
        <begin position="234"/>
        <end position="256"/>
    </location>
</feature>
<keyword evidence="4 7" id="KW-1133">Transmembrane helix</keyword>
<dbReference type="GO" id="GO:0030003">
    <property type="term" value="P:intracellular monoatomic cation homeostasis"/>
    <property type="evidence" value="ECO:0007669"/>
    <property type="project" value="UniProtKB-ARBA"/>
</dbReference>
<reference evidence="11" key="1">
    <citation type="submission" date="2015-02" db="EMBL/GenBank/DDBJ databases">
        <authorList>
            <person name="Gon?alves P."/>
        </authorList>
    </citation>
    <scope>NUCLEOTIDE SEQUENCE [LARGE SCALE GENOMIC DNA]</scope>
</reference>
<keyword evidence="11" id="KW-1185">Reference proteome</keyword>
<dbReference type="GO" id="GO:0098771">
    <property type="term" value="P:inorganic ion homeostasis"/>
    <property type="evidence" value="ECO:0007669"/>
    <property type="project" value="UniProtKB-ARBA"/>
</dbReference>
<evidence type="ECO:0000256" key="1">
    <source>
        <dbReference type="ARBA" id="ARBA00004141"/>
    </source>
</evidence>
<sequence>MPRPRFALHEDPESSGSRSNSRERSNSNPLPASLLPKHPPPSTHRNSSCAPPASSPKTPSHLLCDVDEEAALEGANGFVTEPDATDGESEPLLSSSSSSYATIRPQAQGRTRRKHTLSGGNYGALAQTPAPGVVAWNEAGGPLKRRESVLRVAGLIDDRAGEYERFRKSPEELKKLPKKIRRFYEAQNETLDAFAEVDSILENARAKVATGELIPLIGNTNAAQQDEFNAKVKFMINLNFAVNVLLLGAKIAVVLISHSMSLVASTVDSAMDFISTLIIFGTAKYIEHKDWKSRYNFPTGKNRMEPLGVLVFSVFMISSFLQVFIESVQRLLSPELEGTDLGLTALVVMLSTIIIKGALFPSIVFNVFSLIFPFVGQLVGWKYLDALGGAVLSLYIIIEWTGTLLDNVRKLTGRRAPPHEHQRIAYLLTRFSPLVTAVQHLSIYHAGDGFVVEADIVLPSSTSLTEAHNLGEACQYACEQLSGIERAFVHVDVSVK</sequence>
<feature type="transmembrane region" description="Helical" evidence="7">
    <location>
        <begin position="345"/>
        <end position="371"/>
    </location>
</feature>
<dbReference type="OrthoDB" id="78296at2759"/>
<dbReference type="InterPro" id="IPR058533">
    <property type="entry name" value="Cation_efflux_TM"/>
</dbReference>
<evidence type="ECO:0000313" key="11">
    <source>
        <dbReference type="Proteomes" id="UP000243876"/>
    </source>
</evidence>
<feature type="transmembrane region" description="Helical" evidence="7">
    <location>
        <begin position="307"/>
        <end position="325"/>
    </location>
</feature>
<evidence type="ECO:0000259" key="9">
    <source>
        <dbReference type="Pfam" id="PF16916"/>
    </source>
</evidence>
<keyword evidence="3 7" id="KW-0812">Transmembrane</keyword>
<dbReference type="InterPro" id="IPR050291">
    <property type="entry name" value="CDF_Transporter"/>
</dbReference>
<accession>A0A0D6EKT8</accession>
<dbReference type="Gene3D" id="3.30.70.1350">
    <property type="entry name" value="Cation efflux protein, cytoplasmic domain"/>
    <property type="match status" value="1"/>
</dbReference>
<dbReference type="GO" id="GO:0008324">
    <property type="term" value="F:monoatomic cation transmembrane transporter activity"/>
    <property type="evidence" value="ECO:0007669"/>
    <property type="project" value="InterPro"/>
</dbReference>
<dbReference type="InterPro" id="IPR027470">
    <property type="entry name" value="Cation_efflux_CTD"/>
</dbReference>
<evidence type="ECO:0000313" key="10">
    <source>
        <dbReference type="EMBL" id="CEQ40604.1"/>
    </source>
</evidence>
<evidence type="ECO:0000259" key="8">
    <source>
        <dbReference type="Pfam" id="PF01545"/>
    </source>
</evidence>
<feature type="domain" description="Cation efflux protein transmembrane" evidence="8">
    <location>
        <begin position="239"/>
        <end position="350"/>
    </location>
</feature>
<keyword evidence="5 7" id="KW-0472">Membrane</keyword>
<feature type="region of interest" description="Disordered" evidence="6">
    <location>
        <begin position="1"/>
        <end position="121"/>
    </location>
</feature>
<feature type="transmembrane region" description="Helical" evidence="7">
    <location>
        <begin position="262"/>
        <end position="286"/>
    </location>
</feature>
<keyword evidence="2" id="KW-0813">Transport</keyword>
<dbReference type="EMBL" id="CENE01000007">
    <property type="protein sequence ID" value="CEQ40604.1"/>
    <property type="molecule type" value="Genomic_DNA"/>
</dbReference>
<dbReference type="GO" id="GO:0016020">
    <property type="term" value="C:membrane"/>
    <property type="evidence" value="ECO:0007669"/>
    <property type="project" value="UniProtKB-SubCell"/>
</dbReference>
<organism evidence="10 11">
    <name type="scientific">Sporidiobolus salmonicolor</name>
    <name type="common">Yeast-like fungus</name>
    <name type="synonym">Sporobolomyces salmonicolor</name>
    <dbReference type="NCBI Taxonomy" id="5005"/>
    <lineage>
        <taxon>Eukaryota</taxon>
        <taxon>Fungi</taxon>
        <taxon>Dikarya</taxon>
        <taxon>Basidiomycota</taxon>
        <taxon>Pucciniomycotina</taxon>
        <taxon>Microbotryomycetes</taxon>
        <taxon>Sporidiobolales</taxon>
        <taxon>Sporidiobolaceae</taxon>
        <taxon>Sporobolomyces</taxon>
    </lineage>
</organism>
<dbReference type="AlphaFoldDB" id="A0A0D6EKT8"/>
<proteinExistence type="predicted"/>
<dbReference type="Pfam" id="PF16916">
    <property type="entry name" value="ZT_dimer"/>
    <property type="match status" value="1"/>
</dbReference>
<dbReference type="InterPro" id="IPR027469">
    <property type="entry name" value="Cation_efflux_TMD_sf"/>
</dbReference>
<feature type="transmembrane region" description="Helical" evidence="7">
    <location>
        <begin position="383"/>
        <end position="405"/>
    </location>
</feature>
<dbReference type="SUPFAM" id="SSF160240">
    <property type="entry name" value="Cation efflux protein cytoplasmic domain-like"/>
    <property type="match status" value="1"/>
</dbReference>
<dbReference type="SUPFAM" id="SSF161111">
    <property type="entry name" value="Cation efflux protein transmembrane domain-like"/>
    <property type="match status" value="1"/>
</dbReference>
<dbReference type="Proteomes" id="UP000243876">
    <property type="component" value="Unassembled WGS sequence"/>
</dbReference>
<dbReference type="InterPro" id="IPR036837">
    <property type="entry name" value="Cation_efflux_CTD_sf"/>
</dbReference>
<gene>
    <name evidence="10" type="primary">SPOSA6832_02234</name>
</gene>
<dbReference type="PANTHER" id="PTHR43840:SF4">
    <property type="entry name" value="CDF DIVALENT METAL CATION TRANSPORTER (EUROFUNG)"/>
    <property type="match status" value="1"/>
</dbReference>
<evidence type="ECO:0000256" key="7">
    <source>
        <dbReference type="SAM" id="Phobius"/>
    </source>
</evidence>
<protein>
    <submittedName>
        <fullName evidence="10">SPOSA6832_02234-mRNA-1:cds</fullName>
    </submittedName>
</protein>
<evidence type="ECO:0000256" key="2">
    <source>
        <dbReference type="ARBA" id="ARBA00022448"/>
    </source>
</evidence>
<feature type="domain" description="Cation efflux protein cytoplasmic" evidence="9">
    <location>
        <begin position="417"/>
        <end position="492"/>
    </location>
</feature>
<name>A0A0D6EKT8_SPOSA</name>